<dbReference type="InterPro" id="IPR002901">
    <property type="entry name" value="MGlyc_endo_b_GlcNAc-like_dom"/>
</dbReference>
<dbReference type="InterPro" id="IPR053195">
    <property type="entry name" value="Bax-like"/>
</dbReference>
<keyword evidence="1" id="KW-0472">Membrane</keyword>
<keyword evidence="1" id="KW-1133">Transmembrane helix</keyword>
<dbReference type="Pfam" id="PF01832">
    <property type="entry name" value="Glucosaminidase"/>
    <property type="match status" value="1"/>
</dbReference>
<feature type="domain" description="Mannosyl-glycoprotein endo-beta-N-acetylglucosamidase-like" evidence="2">
    <location>
        <begin position="152"/>
        <end position="230"/>
    </location>
</feature>
<dbReference type="Gene3D" id="1.10.530.10">
    <property type="match status" value="1"/>
</dbReference>
<keyword evidence="4" id="KW-1185">Reference proteome</keyword>
<sequence>MVSPNRKKHNTIKGVLLIVIFMMALFPFIFISETEVLISEHTIENRPKTESSKQVVIEKPLHDVQLPDFISIKDIPTRKQQFFDFLKPAIDAENTKLAKRRAKIIAISLVLNEQQELTKKQHKVLAKYAKKYKLKNTSSSTVIVEQLLLRIDQIPRELVLVQAANESAWGSSRFARIGLNFFGMWCFKKDCGLVPRGRDSGLNHEVAAFDDLEQMVNHYFHNINTNPAYDLFRTIRGQLRDNGVELRPDVLATGLLPYSERGMDYIVEINTMLRHNHKYIKA</sequence>
<gene>
    <name evidence="3" type="ORF">RI845_10230</name>
</gene>
<dbReference type="PANTHER" id="PTHR40572">
    <property type="entry name" value="PROTEIN BAX"/>
    <property type="match status" value="1"/>
</dbReference>
<keyword evidence="1" id="KW-0812">Transmembrane</keyword>
<evidence type="ECO:0000259" key="2">
    <source>
        <dbReference type="Pfam" id="PF01832"/>
    </source>
</evidence>
<dbReference type="Proteomes" id="UP001248581">
    <property type="component" value="Chromosome"/>
</dbReference>
<accession>A0ABY9TDH5</accession>
<dbReference type="EMBL" id="CP134146">
    <property type="protein sequence ID" value="WNC66916.1"/>
    <property type="molecule type" value="Genomic_DNA"/>
</dbReference>
<evidence type="ECO:0000256" key="1">
    <source>
        <dbReference type="SAM" id="Phobius"/>
    </source>
</evidence>
<protein>
    <submittedName>
        <fullName evidence="3">Glucosaminidase domain-containing protein</fullName>
    </submittedName>
</protein>
<evidence type="ECO:0000313" key="3">
    <source>
        <dbReference type="EMBL" id="WNC66916.1"/>
    </source>
</evidence>
<organism evidence="3 4">
    <name type="scientific">Thalassotalea nanhaiensis</name>
    <dbReference type="NCBI Taxonomy" id="3065648"/>
    <lineage>
        <taxon>Bacteria</taxon>
        <taxon>Pseudomonadati</taxon>
        <taxon>Pseudomonadota</taxon>
        <taxon>Gammaproteobacteria</taxon>
        <taxon>Alteromonadales</taxon>
        <taxon>Colwelliaceae</taxon>
        <taxon>Thalassotalea</taxon>
    </lineage>
</organism>
<dbReference type="PANTHER" id="PTHR40572:SF1">
    <property type="entry name" value="PROTEIN BAX"/>
    <property type="match status" value="1"/>
</dbReference>
<name>A0ABY9TDH5_9GAMM</name>
<evidence type="ECO:0000313" key="4">
    <source>
        <dbReference type="Proteomes" id="UP001248581"/>
    </source>
</evidence>
<dbReference type="RefSeq" id="WP_348386081.1">
    <property type="nucleotide sequence ID" value="NZ_CP134146.1"/>
</dbReference>
<feature type="transmembrane region" description="Helical" evidence="1">
    <location>
        <begin position="12"/>
        <end position="31"/>
    </location>
</feature>
<proteinExistence type="predicted"/>
<reference evidence="4" key="1">
    <citation type="submission" date="2023-09" db="EMBL/GenBank/DDBJ databases">
        <authorList>
            <person name="Li S."/>
            <person name="Li X."/>
            <person name="Zhang C."/>
            <person name="Zhao Z."/>
        </authorList>
    </citation>
    <scope>NUCLEOTIDE SEQUENCE [LARGE SCALE GENOMIC DNA]</scope>
    <source>
        <strain evidence="4">SQ345</strain>
    </source>
</reference>